<keyword evidence="1" id="KW-0472">Membrane</keyword>
<reference evidence="3" key="1">
    <citation type="submission" date="2022-11" db="UniProtKB">
        <authorList>
            <consortium name="WormBaseParasite"/>
        </authorList>
    </citation>
    <scope>IDENTIFICATION</scope>
</reference>
<sequence length="191" mass="21745">MKFTVLSGIFCNTLPNFAAIIFKLITHHNSQEYLGEYGSVLCALDAAFCSWNSENVKYIPYLLFWLELPLDLNKVKTCTSTVCLLIKFRTVPQLVIKTTFSTANLVLSIYFFKLLRAHQLYNSKNRVLQIALLVEIFLNILPNLFSISFKMLTGELLASYIGPTVTALNEMDALICSVLYFYTFYSKNNSS</sequence>
<keyword evidence="1" id="KW-0812">Transmembrane</keyword>
<evidence type="ECO:0000313" key="2">
    <source>
        <dbReference type="Proteomes" id="UP000887574"/>
    </source>
</evidence>
<dbReference type="WBParaSite" id="jg3490">
    <property type="protein sequence ID" value="jg3490"/>
    <property type="gene ID" value="jg3490"/>
</dbReference>
<feature type="transmembrane region" description="Helical" evidence="1">
    <location>
        <begin position="94"/>
        <end position="115"/>
    </location>
</feature>
<proteinExistence type="predicted"/>
<organism evidence="2 3">
    <name type="scientific">Ditylenchus dipsaci</name>
    <dbReference type="NCBI Taxonomy" id="166011"/>
    <lineage>
        <taxon>Eukaryota</taxon>
        <taxon>Metazoa</taxon>
        <taxon>Ecdysozoa</taxon>
        <taxon>Nematoda</taxon>
        <taxon>Chromadorea</taxon>
        <taxon>Rhabditida</taxon>
        <taxon>Tylenchina</taxon>
        <taxon>Tylenchomorpha</taxon>
        <taxon>Sphaerularioidea</taxon>
        <taxon>Anguinidae</taxon>
        <taxon>Anguininae</taxon>
        <taxon>Ditylenchus</taxon>
    </lineage>
</organism>
<keyword evidence="1" id="KW-1133">Transmembrane helix</keyword>
<accession>A0A915E9H4</accession>
<dbReference type="AlphaFoldDB" id="A0A915E9H4"/>
<keyword evidence="2" id="KW-1185">Reference proteome</keyword>
<evidence type="ECO:0000256" key="1">
    <source>
        <dbReference type="SAM" id="Phobius"/>
    </source>
</evidence>
<feature type="transmembrane region" description="Helical" evidence="1">
    <location>
        <begin position="167"/>
        <end position="185"/>
    </location>
</feature>
<feature type="transmembrane region" description="Helical" evidence="1">
    <location>
        <begin position="127"/>
        <end position="147"/>
    </location>
</feature>
<protein>
    <submittedName>
        <fullName evidence="3">Uncharacterized protein</fullName>
    </submittedName>
</protein>
<name>A0A915E9H4_9BILA</name>
<dbReference type="Proteomes" id="UP000887574">
    <property type="component" value="Unplaced"/>
</dbReference>
<evidence type="ECO:0000313" key="3">
    <source>
        <dbReference type="WBParaSite" id="jg3490"/>
    </source>
</evidence>